<dbReference type="Proteomes" id="UP000053259">
    <property type="component" value="Unassembled WGS sequence"/>
</dbReference>
<dbReference type="GeneID" id="27315262"/>
<protein>
    <recommendedName>
        <fullName evidence="4">BZIP domain-containing protein</fullName>
    </recommendedName>
</protein>
<evidence type="ECO:0000313" key="2">
    <source>
        <dbReference type="EMBL" id="KIW01247.1"/>
    </source>
</evidence>
<feature type="compositionally biased region" description="Basic and acidic residues" evidence="1">
    <location>
        <begin position="1"/>
        <end position="19"/>
    </location>
</feature>
<accession>A0A0D1YK42</accession>
<dbReference type="OrthoDB" id="4505928at2759"/>
<evidence type="ECO:0000313" key="3">
    <source>
        <dbReference type="Proteomes" id="UP000053259"/>
    </source>
</evidence>
<feature type="region of interest" description="Disordered" evidence="1">
    <location>
        <begin position="1"/>
        <end position="22"/>
    </location>
</feature>
<dbReference type="PANTHER" id="PTHR42070">
    <property type="entry name" value="FILAMENT ASSOCIATED PROTEIN, PUTATIVE (AFU_ORTHOLOGUE AFUA_8G06630)-RELATED"/>
    <property type="match status" value="1"/>
</dbReference>
<evidence type="ECO:0008006" key="4">
    <source>
        <dbReference type="Google" id="ProtNLM"/>
    </source>
</evidence>
<dbReference type="PANTHER" id="PTHR42070:SF1">
    <property type="entry name" value="FILAMENT ASSOCIATED PROTEIN, PUTATIVE (AFU_ORTHOLOGUE AFUA_8G06630)-RELATED"/>
    <property type="match status" value="1"/>
</dbReference>
<evidence type="ECO:0000256" key="1">
    <source>
        <dbReference type="SAM" id="MobiDB-lite"/>
    </source>
</evidence>
<gene>
    <name evidence="2" type="ORF">PV09_07289</name>
</gene>
<dbReference type="AlphaFoldDB" id="A0A0D1YK42"/>
<dbReference type="CDD" id="cd14688">
    <property type="entry name" value="bZIP_YAP"/>
    <property type="match status" value="1"/>
</dbReference>
<dbReference type="RefSeq" id="XP_016211116.1">
    <property type="nucleotide sequence ID" value="XM_016361040.1"/>
</dbReference>
<organism evidence="2 3">
    <name type="scientific">Verruconis gallopava</name>
    <dbReference type="NCBI Taxonomy" id="253628"/>
    <lineage>
        <taxon>Eukaryota</taxon>
        <taxon>Fungi</taxon>
        <taxon>Dikarya</taxon>
        <taxon>Ascomycota</taxon>
        <taxon>Pezizomycotina</taxon>
        <taxon>Dothideomycetes</taxon>
        <taxon>Pleosporomycetidae</taxon>
        <taxon>Venturiales</taxon>
        <taxon>Sympoventuriaceae</taxon>
        <taxon>Verruconis</taxon>
    </lineage>
</organism>
<dbReference type="EMBL" id="KN847556">
    <property type="protein sequence ID" value="KIW01247.1"/>
    <property type="molecule type" value="Genomic_DNA"/>
</dbReference>
<dbReference type="VEuPathDB" id="FungiDB:PV09_07289"/>
<name>A0A0D1YK42_9PEZI</name>
<keyword evidence="3" id="KW-1185">Reference proteome</keyword>
<sequence>MPRKKSDIPSATRLRDNQRRSRARRKELILELQHRVHQYEQKELQATIFMQAAARKVARENDCLRKLLIQKGVSESEINAFLVEECSSSAATSPNDVPLPRSQESHVKPWSYAHNMPVRQHIISENDDMERCETDFHQKRPETGSRMAVIDEQTVLKTPQEIAQTRDNVADGQSQPDFLTNFDSGRCRSSSMLSSYSYPAKSTKTQYNYQETRLEMSCETAAGIIAGMRGHGDMALARSELGCTTESHCNVKTVDVLQVMEAD</sequence>
<dbReference type="HOGENOM" id="CLU_060781_2_0_1"/>
<proteinExistence type="predicted"/>
<reference evidence="2 3" key="1">
    <citation type="submission" date="2015-01" db="EMBL/GenBank/DDBJ databases">
        <title>The Genome Sequence of Ochroconis gallopava CBS43764.</title>
        <authorList>
            <consortium name="The Broad Institute Genomics Platform"/>
            <person name="Cuomo C."/>
            <person name="de Hoog S."/>
            <person name="Gorbushina A."/>
            <person name="Stielow B."/>
            <person name="Teixiera M."/>
            <person name="Abouelleil A."/>
            <person name="Chapman S.B."/>
            <person name="Priest M."/>
            <person name="Young S.K."/>
            <person name="Wortman J."/>
            <person name="Nusbaum C."/>
            <person name="Birren B."/>
        </authorList>
    </citation>
    <scope>NUCLEOTIDE SEQUENCE [LARGE SCALE GENOMIC DNA]</scope>
    <source>
        <strain evidence="2 3">CBS 43764</strain>
    </source>
</reference>